<dbReference type="OrthoDB" id="71555at2"/>
<dbReference type="AlphaFoldDB" id="A0A318S639"/>
<evidence type="ECO:0008006" key="4">
    <source>
        <dbReference type="Google" id="ProtNLM"/>
    </source>
</evidence>
<dbReference type="Gene3D" id="2.60.40.10">
    <property type="entry name" value="Immunoglobulins"/>
    <property type="match status" value="3"/>
</dbReference>
<comment type="caution">
    <text evidence="2">The sequence shown here is derived from an EMBL/GenBank/DDBJ whole genome shotgun (WGS) entry which is preliminary data.</text>
</comment>
<keyword evidence="1" id="KW-0732">Signal</keyword>
<protein>
    <recommendedName>
        <fullName evidence="4">Ig-like protein group 3</fullName>
    </recommendedName>
</protein>
<dbReference type="Proteomes" id="UP000248326">
    <property type="component" value="Unassembled WGS sequence"/>
</dbReference>
<dbReference type="EMBL" id="QJSX01000010">
    <property type="protein sequence ID" value="PYE53170.1"/>
    <property type="molecule type" value="Genomic_DNA"/>
</dbReference>
<dbReference type="Pfam" id="PF17957">
    <property type="entry name" value="Big_7"/>
    <property type="match status" value="3"/>
</dbReference>
<dbReference type="InterPro" id="IPR013783">
    <property type="entry name" value="Ig-like_fold"/>
</dbReference>
<accession>A0A318S639</accession>
<reference evidence="2 3" key="1">
    <citation type="submission" date="2018-06" db="EMBL/GenBank/DDBJ databases">
        <title>Genomic Encyclopedia of Type Strains, Phase IV (KMG-IV): sequencing the most valuable type-strain genomes for metagenomic binning, comparative biology and taxonomic classification.</title>
        <authorList>
            <person name="Goeker M."/>
        </authorList>
    </citation>
    <scope>NUCLEOTIDE SEQUENCE [LARGE SCALE GENOMIC DNA]</scope>
    <source>
        <strain evidence="2 3">DSM 18048</strain>
    </source>
</reference>
<feature type="chain" id="PRO_5016255703" description="Ig-like protein group 3" evidence="1">
    <location>
        <begin position="22"/>
        <end position="476"/>
    </location>
</feature>
<proteinExistence type="predicted"/>
<dbReference type="PROSITE" id="PS51257">
    <property type="entry name" value="PROKAR_LIPOPROTEIN"/>
    <property type="match status" value="1"/>
</dbReference>
<evidence type="ECO:0000313" key="2">
    <source>
        <dbReference type="EMBL" id="PYE53170.1"/>
    </source>
</evidence>
<gene>
    <name evidence="2" type="ORF">DES52_110154</name>
</gene>
<sequence>MKKAFALTTITLALVACNTAAPVPDQIAPSANITLNPTTVTTPGPITLTSNPTDNIGVTRVEFYKNDILIGADTSAPYSTTDTITAGTPNGTIRYNTRAYDAAGNVGTSDNAVLTVNFPSDPLPGRDITPPTVELFAPAPTITNAGTYALTAQATDNVGVTSVAFYRGATLISTDTTSPYTATFTTTSAQNGTLSFTAVAKDAAGNTTTSSAVNVTVDITPDTTPPVVTIAAPASITTAGEYKVSATATDANGIDRVEFYENGQLVTTDTTAPYESTRAATSGTVATRVYRAVAFDTEGNQAQATANTNIDVPSSFNQEQTRRLIGTWVFTYNIGSTTFQQTYRLDDVRENSFDDTVYDIYGRDQLGNVIVAGYVPSLSKFTLLDEDSTFDRFFIFDFAAASNTSVSGCYYQNANGTQSDCYAMTGTKTSSDTTAALTPHFTSTERDVARHEVTTGEERAARDAHRGMRAALATHP</sequence>
<name>A0A318S639_9DEIO</name>
<evidence type="ECO:0000313" key="3">
    <source>
        <dbReference type="Proteomes" id="UP000248326"/>
    </source>
</evidence>
<dbReference type="RefSeq" id="WP_110887371.1">
    <property type="nucleotide sequence ID" value="NZ_QJSX01000010.1"/>
</dbReference>
<organism evidence="2 3">
    <name type="scientific">Deinococcus yavapaiensis KR-236</name>
    <dbReference type="NCBI Taxonomy" id="694435"/>
    <lineage>
        <taxon>Bacteria</taxon>
        <taxon>Thermotogati</taxon>
        <taxon>Deinococcota</taxon>
        <taxon>Deinococci</taxon>
        <taxon>Deinococcales</taxon>
        <taxon>Deinococcaceae</taxon>
        <taxon>Deinococcus</taxon>
    </lineage>
</organism>
<feature type="signal peptide" evidence="1">
    <location>
        <begin position="1"/>
        <end position="21"/>
    </location>
</feature>
<keyword evidence="3" id="KW-1185">Reference proteome</keyword>
<evidence type="ECO:0000256" key="1">
    <source>
        <dbReference type="SAM" id="SignalP"/>
    </source>
</evidence>